<proteinExistence type="predicted"/>
<reference evidence="2 3" key="1">
    <citation type="journal article" date="2015" name="Sci. Rep.">
        <title>Genome of the facultative scuticociliatosis pathogen Pseudocohnilembus persalinus provides insight into its virulence through horizontal gene transfer.</title>
        <authorList>
            <person name="Xiong J."/>
            <person name="Wang G."/>
            <person name="Cheng J."/>
            <person name="Tian M."/>
            <person name="Pan X."/>
            <person name="Warren A."/>
            <person name="Jiang C."/>
            <person name="Yuan D."/>
            <person name="Miao W."/>
        </authorList>
    </citation>
    <scope>NUCLEOTIDE SEQUENCE [LARGE SCALE GENOMIC DNA]</scope>
    <source>
        <strain evidence="2">36N120E</strain>
    </source>
</reference>
<name>A0A0V0QVL4_PSEPJ</name>
<sequence length="160" mass="17894">MQKIIILALLLVCVFSQYRPLTPDQLVGAYQIGSQCSSYSCPETYYGSYDLTCPNSGHNQGSIWYGNNGYYYLGLYTYQGVFSQTGYFEVPFTQNNILYDSVSTQSQVQIPLNNGYTLNLMPCYSTSTASVCTGAYNELAVWKTRGSVTYSGCNFNMIME</sequence>
<evidence type="ECO:0000256" key="1">
    <source>
        <dbReference type="SAM" id="SignalP"/>
    </source>
</evidence>
<dbReference type="AlphaFoldDB" id="A0A0V0QVL4"/>
<protein>
    <submittedName>
        <fullName evidence="2">Uncharacterized protein</fullName>
    </submittedName>
</protein>
<organism evidence="2 3">
    <name type="scientific">Pseudocohnilembus persalinus</name>
    <name type="common">Ciliate</name>
    <dbReference type="NCBI Taxonomy" id="266149"/>
    <lineage>
        <taxon>Eukaryota</taxon>
        <taxon>Sar</taxon>
        <taxon>Alveolata</taxon>
        <taxon>Ciliophora</taxon>
        <taxon>Intramacronucleata</taxon>
        <taxon>Oligohymenophorea</taxon>
        <taxon>Scuticociliatia</taxon>
        <taxon>Philasterida</taxon>
        <taxon>Pseudocohnilembidae</taxon>
        <taxon>Pseudocohnilembus</taxon>
    </lineage>
</organism>
<dbReference type="Proteomes" id="UP000054937">
    <property type="component" value="Unassembled WGS sequence"/>
</dbReference>
<comment type="caution">
    <text evidence="2">The sequence shown here is derived from an EMBL/GenBank/DDBJ whole genome shotgun (WGS) entry which is preliminary data.</text>
</comment>
<keyword evidence="3" id="KW-1185">Reference proteome</keyword>
<dbReference type="EMBL" id="LDAU01000098">
    <property type="protein sequence ID" value="KRX06225.1"/>
    <property type="molecule type" value="Genomic_DNA"/>
</dbReference>
<accession>A0A0V0QVL4</accession>
<evidence type="ECO:0000313" key="3">
    <source>
        <dbReference type="Proteomes" id="UP000054937"/>
    </source>
</evidence>
<evidence type="ECO:0000313" key="2">
    <source>
        <dbReference type="EMBL" id="KRX06225.1"/>
    </source>
</evidence>
<dbReference type="InParanoid" id="A0A0V0QVL4"/>
<gene>
    <name evidence="2" type="ORF">PPERSA_06107</name>
</gene>
<feature type="signal peptide" evidence="1">
    <location>
        <begin position="1"/>
        <end position="16"/>
    </location>
</feature>
<feature type="chain" id="PRO_5006867620" evidence="1">
    <location>
        <begin position="17"/>
        <end position="160"/>
    </location>
</feature>
<keyword evidence="1" id="KW-0732">Signal</keyword>